<feature type="transmembrane region" description="Helical" evidence="1">
    <location>
        <begin position="175"/>
        <end position="196"/>
    </location>
</feature>
<evidence type="ECO:0000313" key="3">
    <source>
        <dbReference type="Proteomes" id="UP001175271"/>
    </source>
</evidence>
<feature type="transmembrane region" description="Helical" evidence="1">
    <location>
        <begin position="124"/>
        <end position="146"/>
    </location>
</feature>
<feature type="transmembrane region" description="Helical" evidence="1">
    <location>
        <begin position="46"/>
        <end position="72"/>
    </location>
</feature>
<proteinExistence type="predicted"/>
<sequence>MLLEIAFSENICIIILWIMTLFLIRLIFKRKSPRNMRKDSPTLFNLLINTIALAILAIFTLLIWVLVIGGVFLQVDKYAFFIIITNLLQLAVQLFYDLTTLRLFWERVLILLFPLRPLRLAKQILVVLSFTTGCAMVFFMFFIMLYPADISENFLPKGCYAFVCSNGRQHNYGPLFHTVLSILILTMGTCFVVLLARSKSFQNRNNRMFNKLTQYIFLIRLIADLTPAIIEIALAVTTTQSLGYYVGPIGAIGCVFEGFFSSAAYYYILSRRSEVKKQQPNSTNT</sequence>
<evidence type="ECO:0000313" key="2">
    <source>
        <dbReference type="EMBL" id="KAK0420483.1"/>
    </source>
</evidence>
<gene>
    <name evidence="2" type="ORF">QR680_014710</name>
</gene>
<name>A0AA39M4J5_9BILA</name>
<accession>A0AA39M4J5</accession>
<dbReference type="AlphaFoldDB" id="A0AA39M4J5"/>
<dbReference type="Proteomes" id="UP001175271">
    <property type="component" value="Unassembled WGS sequence"/>
</dbReference>
<keyword evidence="3" id="KW-1185">Reference proteome</keyword>
<keyword evidence="1" id="KW-0812">Transmembrane</keyword>
<keyword evidence="1" id="KW-1133">Transmembrane helix</keyword>
<feature type="transmembrane region" description="Helical" evidence="1">
    <location>
        <begin position="78"/>
        <end position="104"/>
    </location>
</feature>
<comment type="caution">
    <text evidence="2">The sequence shown here is derived from an EMBL/GenBank/DDBJ whole genome shotgun (WGS) entry which is preliminary data.</text>
</comment>
<keyword evidence="1" id="KW-0472">Membrane</keyword>
<organism evidence="2 3">
    <name type="scientific">Steinernema hermaphroditum</name>
    <dbReference type="NCBI Taxonomy" id="289476"/>
    <lineage>
        <taxon>Eukaryota</taxon>
        <taxon>Metazoa</taxon>
        <taxon>Ecdysozoa</taxon>
        <taxon>Nematoda</taxon>
        <taxon>Chromadorea</taxon>
        <taxon>Rhabditida</taxon>
        <taxon>Tylenchina</taxon>
        <taxon>Panagrolaimomorpha</taxon>
        <taxon>Strongyloidoidea</taxon>
        <taxon>Steinernematidae</taxon>
        <taxon>Steinernema</taxon>
    </lineage>
</organism>
<feature type="transmembrane region" description="Helical" evidence="1">
    <location>
        <begin position="242"/>
        <end position="268"/>
    </location>
</feature>
<dbReference type="EMBL" id="JAUCMV010000002">
    <property type="protein sequence ID" value="KAK0420483.1"/>
    <property type="molecule type" value="Genomic_DNA"/>
</dbReference>
<feature type="transmembrane region" description="Helical" evidence="1">
    <location>
        <begin position="6"/>
        <end position="26"/>
    </location>
</feature>
<feature type="transmembrane region" description="Helical" evidence="1">
    <location>
        <begin position="217"/>
        <end position="236"/>
    </location>
</feature>
<evidence type="ECO:0000256" key="1">
    <source>
        <dbReference type="SAM" id="Phobius"/>
    </source>
</evidence>
<reference evidence="2" key="1">
    <citation type="submission" date="2023-06" db="EMBL/GenBank/DDBJ databases">
        <title>Genomic analysis of the entomopathogenic nematode Steinernema hermaphroditum.</title>
        <authorList>
            <person name="Schwarz E.M."/>
            <person name="Heppert J.K."/>
            <person name="Baniya A."/>
            <person name="Schwartz H.T."/>
            <person name="Tan C.-H."/>
            <person name="Antoshechkin I."/>
            <person name="Sternberg P.W."/>
            <person name="Goodrich-Blair H."/>
            <person name="Dillman A.R."/>
        </authorList>
    </citation>
    <scope>NUCLEOTIDE SEQUENCE</scope>
    <source>
        <strain evidence="2">PS9179</strain>
        <tissue evidence="2">Whole animal</tissue>
    </source>
</reference>
<protein>
    <submittedName>
        <fullName evidence="2">Uncharacterized protein</fullName>
    </submittedName>
</protein>